<evidence type="ECO:0000259" key="1">
    <source>
        <dbReference type="Pfam" id="PF13360"/>
    </source>
</evidence>
<evidence type="ECO:0000313" key="2">
    <source>
        <dbReference type="EMBL" id="GIF03965.1"/>
    </source>
</evidence>
<dbReference type="InterPro" id="IPR015943">
    <property type="entry name" value="WD40/YVTN_repeat-like_dom_sf"/>
</dbReference>
<comment type="caution">
    <text evidence="2">The sequence shown here is derived from an EMBL/GenBank/DDBJ whole genome shotgun (WGS) entry which is preliminary data.</text>
</comment>
<name>A0A919N3Z7_9ACTN</name>
<accession>A0A919N3Z7</accession>
<dbReference type="AlphaFoldDB" id="A0A919N3Z7"/>
<dbReference type="Gene3D" id="2.40.10.480">
    <property type="match status" value="1"/>
</dbReference>
<gene>
    <name evidence="2" type="ORF">Asi03nite_15030</name>
</gene>
<protein>
    <recommendedName>
        <fullName evidence="1">Pyrrolo-quinoline quinone repeat domain-containing protein</fullName>
    </recommendedName>
</protein>
<organism evidence="2 3">
    <name type="scientific">Actinoplanes siamensis</name>
    <dbReference type="NCBI Taxonomy" id="1223317"/>
    <lineage>
        <taxon>Bacteria</taxon>
        <taxon>Bacillati</taxon>
        <taxon>Actinomycetota</taxon>
        <taxon>Actinomycetes</taxon>
        <taxon>Micromonosporales</taxon>
        <taxon>Micromonosporaceae</taxon>
        <taxon>Actinoplanes</taxon>
    </lineage>
</organism>
<dbReference type="EMBL" id="BOMW01000014">
    <property type="protein sequence ID" value="GIF03965.1"/>
    <property type="molecule type" value="Genomic_DNA"/>
</dbReference>
<dbReference type="SUPFAM" id="SSF50998">
    <property type="entry name" value="Quinoprotein alcohol dehydrogenase-like"/>
    <property type="match status" value="1"/>
</dbReference>
<dbReference type="InterPro" id="IPR011047">
    <property type="entry name" value="Quinoprotein_ADH-like_sf"/>
</dbReference>
<dbReference type="Gene3D" id="2.130.10.10">
    <property type="entry name" value="YVTN repeat-like/Quinoprotein amine dehydrogenase"/>
    <property type="match status" value="1"/>
</dbReference>
<keyword evidence="3" id="KW-1185">Reference proteome</keyword>
<dbReference type="InterPro" id="IPR002372">
    <property type="entry name" value="PQQ_rpt_dom"/>
</dbReference>
<proteinExistence type="predicted"/>
<feature type="domain" description="Pyrrolo-quinoline quinone repeat" evidence="1">
    <location>
        <begin position="3"/>
        <end position="72"/>
    </location>
</feature>
<sequence>MDGGGELTAYELATGHARWTRPTTPAAVSAGWFSVLPDAGIVLVPSENGNTVLDAMTGAPLWQSPGSTEAHTVGTVLLRESDVEGRSTGLRLVGARDGRTIWQRPMGGIGGVQVRFGDGRPGVIAVDTGELLILLRYDDGTPLISRRLPDEAIDERYLSFAGDSVLVQFRAESAFAVTAFRLDTLAESWQAEQAGGGALDGCGPVVCLSGSKGIAGLDPVTGVQRWALPADYGIWSVLGDRIVASHSPRTSDEGRQPLVSVIDAQTGRRLGDEVPGQPAVSVIGDGRLLLLRPRPDDPVGAISVYDLDVATGRSKLIGEADYQLLNSAYELVGHHLTRLLDGQLQVMNVG</sequence>
<dbReference type="Pfam" id="PF13360">
    <property type="entry name" value="PQQ_2"/>
    <property type="match status" value="2"/>
</dbReference>
<reference evidence="2" key="1">
    <citation type="submission" date="2021-01" db="EMBL/GenBank/DDBJ databases">
        <title>Whole genome shotgun sequence of Actinoplanes siamensis NBRC 109076.</title>
        <authorList>
            <person name="Komaki H."/>
            <person name="Tamura T."/>
        </authorList>
    </citation>
    <scope>NUCLEOTIDE SEQUENCE</scope>
    <source>
        <strain evidence="2">NBRC 109076</strain>
    </source>
</reference>
<dbReference type="Proteomes" id="UP000629619">
    <property type="component" value="Unassembled WGS sequence"/>
</dbReference>
<feature type="domain" description="Pyrrolo-quinoline quinone repeat" evidence="1">
    <location>
        <begin position="90"/>
        <end position="313"/>
    </location>
</feature>
<evidence type="ECO:0000313" key="3">
    <source>
        <dbReference type="Proteomes" id="UP000629619"/>
    </source>
</evidence>